<evidence type="ECO:0000259" key="1">
    <source>
        <dbReference type="Pfam" id="PF00899"/>
    </source>
</evidence>
<name>A0A6J7GF30_9ZZZZ</name>
<proteinExistence type="predicted"/>
<dbReference type="InterPro" id="IPR045886">
    <property type="entry name" value="ThiF/MoeB/HesA"/>
</dbReference>
<dbReference type="AlphaFoldDB" id="A0A6J7GF30"/>
<organism evidence="2">
    <name type="scientific">freshwater metagenome</name>
    <dbReference type="NCBI Taxonomy" id="449393"/>
    <lineage>
        <taxon>unclassified sequences</taxon>
        <taxon>metagenomes</taxon>
        <taxon>ecological metagenomes</taxon>
    </lineage>
</organism>
<reference evidence="2" key="1">
    <citation type="submission" date="2020-05" db="EMBL/GenBank/DDBJ databases">
        <authorList>
            <person name="Chiriac C."/>
            <person name="Salcher M."/>
            <person name="Ghai R."/>
            <person name="Kavagutti S V."/>
        </authorList>
    </citation>
    <scope>NUCLEOTIDE SEQUENCE</scope>
</reference>
<gene>
    <name evidence="2" type="ORF">UFOPK3472_02772</name>
</gene>
<protein>
    <submittedName>
        <fullName evidence="2">Unannotated protein</fullName>
    </submittedName>
</protein>
<dbReference type="EMBL" id="CAFBLX010000227">
    <property type="protein sequence ID" value="CAB4906712.1"/>
    <property type="molecule type" value="Genomic_DNA"/>
</dbReference>
<dbReference type="GO" id="GO:0061504">
    <property type="term" value="P:cyclic threonylcarbamoyladenosine biosynthetic process"/>
    <property type="evidence" value="ECO:0007669"/>
    <property type="project" value="TreeGrafter"/>
</dbReference>
<evidence type="ECO:0000313" key="2">
    <source>
        <dbReference type="EMBL" id="CAB4906712.1"/>
    </source>
</evidence>
<dbReference type="Gene3D" id="3.40.50.720">
    <property type="entry name" value="NAD(P)-binding Rossmann-like Domain"/>
    <property type="match status" value="1"/>
</dbReference>
<dbReference type="CDD" id="cd01483">
    <property type="entry name" value="E1_enzyme_family"/>
    <property type="match status" value="1"/>
</dbReference>
<dbReference type="GO" id="GO:0008641">
    <property type="term" value="F:ubiquitin-like modifier activating enzyme activity"/>
    <property type="evidence" value="ECO:0007669"/>
    <property type="project" value="InterPro"/>
</dbReference>
<dbReference type="SUPFAM" id="SSF69572">
    <property type="entry name" value="Activating enzymes of the ubiquitin-like proteins"/>
    <property type="match status" value="1"/>
</dbReference>
<dbReference type="InterPro" id="IPR035985">
    <property type="entry name" value="Ubiquitin-activating_enz"/>
</dbReference>
<accession>A0A6J7GF30</accession>
<feature type="domain" description="THIF-type NAD/FAD binding fold" evidence="1">
    <location>
        <begin position="80"/>
        <end position="244"/>
    </location>
</feature>
<dbReference type="NCBIfam" id="NF005901">
    <property type="entry name" value="PRK07877.1"/>
    <property type="match status" value="1"/>
</dbReference>
<dbReference type="PANTHER" id="PTHR43267:SF3">
    <property type="entry name" value="THIF PROTEIN"/>
    <property type="match status" value="1"/>
</dbReference>
<dbReference type="GO" id="GO:0061503">
    <property type="term" value="F:tRNA threonylcarbamoyladenosine dehydratase"/>
    <property type="evidence" value="ECO:0007669"/>
    <property type="project" value="TreeGrafter"/>
</dbReference>
<dbReference type="Pfam" id="PF00899">
    <property type="entry name" value="ThiF"/>
    <property type="match status" value="1"/>
</dbReference>
<dbReference type="PANTHER" id="PTHR43267">
    <property type="entry name" value="TRNA THREONYLCARBAMOYLADENOSINE DEHYDRATASE"/>
    <property type="match status" value="1"/>
</dbReference>
<dbReference type="InterPro" id="IPR000594">
    <property type="entry name" value="ThiF_NAD_FAD-bd"/>
</dbReference>
<sequence>MSEHSVFDPSEREQDSVVRALLDDPHVDVVDTTDEQLASLRRLLPTTAGDSEEMRWVHYPWRRTVVRVLGPRGFDQLRLDRNRNKITSEEQARFRDLRVGVVGLSVGHAVAHTLALEGLCGELRLADFDELDLSNLNRVPSSVFDLGVNKAVVAARRIAELDPYLRVQVFPDGVNAATLDGFLDGLDLVVEECDSIDTKLLVRQHARARGIPVVMETSDGGVLDVERFDLEPDRPVFHGLLGEMETADVADMTVEQKSTIAATLLEPTKLTPRMIASVPEIGRTLSTWPQLGGDVALGGAAVTAAVRAFGRGEPLPSGRRRIDLDSLVRTGVDPTVGPAGG</sequence>